<keyword evidence="2" id="KW-1185">Reference proteome</keyword>
<proteinExistence type="predicted"/>
<sequence length="151" mass="17007">MTRAPRQGPHTVSFHSSQIPRARMSFLGGECTISARYTLFATSPRRDAGPHLSNFALLPTSYHHVPVLTRPRRNCTWALYASRRPVLARPKRTPCLRRRPLRTLEPRGLGLSPSCKHRRLSLASPCIALEPRALACLCHSSHIPRLVDPYV</sequence>
<accession>A0ACB8RSV2</accession>
<gene>
    <name evidence="1" type="ORF">FA95DRAFT_1342092</name>
</gene>
<reference evidence="1" key="2">
    <citation type="journal article" date="2022" name="New Phytol.">
        <title>Evolutionary transition to the ectomycorrhizal habit in the genomes of a hyperdiverse lineage of mushroom-forming fungi.</title>
        <authorList>
            <person name="Looney B."/>
            <person name="Miyauchi S."/>
            <person name="Morin E."/>
            <person name="Drula E."/>
            <person name="Courty P.E."/>
            <person name="Kohler A."/>
            <person name="Kuo A."/>
            <person name="LaButti K."/>
            <person name="Pangilinan J."/>
            <person name="Lipzen A."/>
            <person name="Riley R."/>
            <person name="Andreopoulos W."/>
            <person name="He G."/>
            <person name="Johnson J."/>
            <person name="Nolan M."/>
            <person name="Tritt A."/>
            <person name="Barry K.W."/>
            <person name="Grigoriev I.V."/>
            <person name="Nagy L.G."/>
            <person name="Hibbett D."/>
            <person name="Henrissat B."/>
            <person name="Matheny P.B."/>
            <person name="Labbe J."/>
            <person name="Martin F.M."/>
        </authorList>
    </citation>
    <scope>NUCLEOTIDE SEQUENCE</scope>
    <source>
        <strain evidence="1">FP105234-sp</strain>
    </source>
</reference>
<organism evidence="1 2">
    <name type="scientific">Auriscalpium vulgare</name>
    <dbReference type="NCBI Taxonomy" id="40419"/>
    <lineage>
        <taxon>Eukaryota</taxon>
        <taxon>Fungi</taxon>
        <taxon>Dikarya</taxon>
        <taxon>Basidiomycota</taxon>
        <taxon>Agaricomycotina</taxon>
        <taxon>Agaricomycetes</taxon>
        <taxon>Russulales</taxon>
        <taxon>Auriscalpiaceae</taxon>
        <taxon>Auriscalpium</taxon>
    </lineage>
</organism>
<dbReference type="EMBL" id="MU275919">
    <property type="protein sequence ID" value="KAI0046696.1"/>
    <property type="molecule type" value="Genomic_DNA"/>
</dbReference>
<name>A0ACB8RSV2_9AGAM</name>
<comment type="caution">
    <text evidence="1">The sequence shown here is derived from an EMBL/GenBank/DDBJ whole genome shotgun (WGS) entry which is preliminary data.</text>
</comment>
<protein>
    <submittedName>
        <fullName evidence="1">Uncharacterized protein</fullName>
    </submittedName>
</protein>
<evidence type="ECO:0000313" key="2">
    <source>
        <dbReference type="Proteomes" id="UP000814033"/>
    </source>
</evidence>
<reference evidence="1" key="1">
    <citation type="submission" date="2021-02" db="EMBL/GenBank/DDBJ databases">
        <authorList>
            <consortium name="DOE Joint Genome Institute"/>
            <person name="Ahrendt S."/>
            <person name="Looney B.P."/>
            <person name="Miyauchi S."/>
            <person name="Morin E."/>
            <person name="Drula E."/>
            <person name="Courty P.E."/>
            <person name="Chicoki N."/>
            <person name="Fauchery L."/>
            <person name="Kohler A."/>
            <person name="Kuo A."/>
            <person name="Labutti K."/>
            <person name="Pangilinan J."/>
            <person name="Lipzen A."/>
            <person name="Riley R."/>
            <person name="Andreopoulos W."/>
            <person name="He G."/>
            <person name="Johnson J."/>
            <person name="Barry K.W."/>
            <person name="Grigoriev I.V."/>
            <person name="Nagy L."/>
            <person name="Hibbett D."/>
            <person name="Henrissat B."/>
            <person name="Matheny P.B."/>
            <person name="Labbe J."/>
            <person name="Martin F."/>
        </authorList>
    </citation>
    <scope>NUCLEOTIDE SEQUENCE</scope>
    <source>
        <strain evidence="1">FP105234-sp</strain>
    </source>
</reference>
<dbReference type="Proteomes" id="UP000814033">
    <property type="component" value="Unassembled WGS sequence"/>
</dbReference>
<evidence type="ECO:0000313" key="1">
    <source>
        <dbReference type="EMBL" id="KAI0046696.1"/>
    </source>
</evidence>